<protein>
    <recommendedName>
        <fullName evidence="1">Retroviral polymerase SH3-like domain-containing protein</fullName>
    </recommendedName>
</protein>
<dbReference type="AlphaFoldDB" id="A0AAW1IZK6"/>
<evidence type="ECO:0000313" key="3">
    <source>
        <dbReference type="Proteomes" id="UP001458880"/>
    </source>
</evidence>
<sequence>MSDSMSQSALFVSKNVKYRHGEKYGTKTETLSEKLVFVGYCDNTKGYRLINPINKTITIGRDVQFLENTTQLNRHEVVEEENETHSNEMIIFENKEDVNQADNTGYEEEVNPTEANKELRRSSRVRKPKLMKDYVTYYVGSDPQDPDEALLGPNGVAWKTAMNEIM</sequence>
<feature type="domain" description="Retroviral polymerase SH3-like" evidence="1">
    <location>
        <begin position="25"/>
        <end position="71"/>
    </location>
</feature>
<accession>A0AAW1IZK6</accession>
<proteinExistence type="predicted"/>
<gene>
    <name evidence="2" type="ORF">QE152_g32408</name>
</gene>
<dbReference type="EMBL" id="JASPKY010000474">
    <property type="protein sequence ID" value="KAK9695689.1"/>
    <property type="molecule type" value="Genomic_DNA"/>
</dbReference>
<dbReference type="Pfam" id="PF25597">
    <property type="entry name" value="SH3_retrovirus"/>
    <property type="match status" value="1"/>
</dbReference>
<dbReference type="Proteomes" id="UP001458880">
    <property type="component" value="Unassembled WGS sequence"/>
</dbReference>
<reference evidence="2 3" key="1">
    <citation type="journal article" date="2024" name="BMC Genomics">
        <title>De novo assembly and annotation of Popillia japonica's genome with initial clues to its potential as an invasive pest.</title>
        <authorList>
            <person name="Cucini C."/>
            <person name="Boschi S."/>
            <person name="Funari R."/>
            <person name="Cardaioli E."/>
            <person name="Iannotti N."/>
            <person name="Marturano G."/>
            <person name="Paoli F."/>
            <person name="Bruttini M."/>
            <person name="Carapelli A."/>
            <person name="Frati F."/>
            <person name="Nardi F."/>
        </authorList>
    </citation>
    <scope>NUCLEOTIDE SEQUENCE [LARGE SCALE GENOMIC DNA]</scope>
    <source>
        <strain evidence="2">DMR45628</strain>
    </source>
</reference>
<evidence type="ECO:0000259" key="1">
    <source>
        <dbReference type="Pfam" id="PF25597"/>
    </source>
</evidence>
<name>A0AAW1IZK6_POPJA</name>
<dbReference type="InterPro" id="IPR057670">
    <property type="entry name" value="SH3_retrovirus"/>
</dbReference>
<evidence type="ECO:0000313" key="2">
    <source>
        <dbReference type="EMBL" id="KAK9695689.1"/>
    </source>
</evidence>
<organism evidence="2 3">
    <name type="scientific">Popillia japonica</name>
    <name type="common">Japanese beetle</name>
    <dbReference type="NCBI Taxonomy" id="7064"/>
    <lineage>
        <taxon>Eukaryota</taxon>
        <taxon>Metazoa</taxon>
        <taxon>Ecdysozoa</taxon>
        <taxon>Arthropoda</taxon>
        <taxon>Hexapoda</taxon>
        <taxon>Insecta</taxon>
        <taxon>Pterygota</taxon>
        <taxon>Neoptera</taxon>
        <taxon>Endopterygota</taxon>
        <taxon>Coleoptera</taxon>
        <taxon>Polyphaga</taxon>
        <taxon>Scarabaeiformia</taxon>
        <taxon>Scarabaeidae</taxon>
        <taxon>Rutelinae</taxon>
        <taxon>Popillia</taxon>
    </lineage>
</organism>
<comment type="caution">
    <text evidence="2">The sequence shown here is derived from an EMBL/GenBank/DDBJ whole genome shotgun (WGS) entry which is preliminary data.</text>
</comment>
<keyword evidence="3" id="KW-1185">Reference proteome</keyword>